<comment type="similarity">
    <text evidence="1">Belongs to the TALE/MEIS homeobox family.</text>
</comment>
<dbReference type="OrthoDB" id="10056939at2759"/>
<keyword evidence="9" id="KW-1185">Reference proteome</keyword>
<dbReference type="Gene3D" id="1.10.10.60">
    <property type="entry name" value="Homeodomain-like"/>
    <property type="match status" value="1"/>
</dbReference>
<dbReference type="PANTHER" id="PTHR11850">
    <property type="entry name" value="HOMEOBOX PROTEIN TRANSCRIPTION FACTORS"/>
    <property type="match status" value="1"/>
</dbReference>
<feature type="compositionally biased region" description="Pro residues" evidence="6">
    <location>
        <begin position="220"/>
        <end position="233"/>
    </location>
</feature>
<dbReference type="InterPro" id="IPR050224">
    <property type="entry name" value="TALE_homeobox"/>
</dbReference>
<dbReference type="SUPFAM" id="SSF46689">
    <property type="entry name" value="Homeodomain-like"/>
    <property type="match status" value="1"/>
</dbReference>
<feature type="region of interest" description="Disordered" evidence="6">
    <location>
        <begin position="198"/>
        <end position="313"/>
    </location>
</feature>
<feature type="DNA-binding region" description="Homeobox" evidence="5">
    <location>
        <begin position="308"/>
        <end position="370"/>
    </location>
</feature>
<evidence type="ECO:0000256" key="6">
    <source>
        <dbReference type="SAM" id="MobiDB-lite"/>
    </source>
</evidence>
<evidence type="ECO:0000256" key="2">
    <source>
        <dbReference type="ARBA" id="ARBA00023125"/>
    </source>
</evidence>
<comment type="caution">
    <text evidence="8">The sequence shown here is derived from an EMBL/GenBank/DDBJ whole genome shotgun (WGS) entry which is preliminary data.</text>
</comment>
<dbReference type="InterPro" id="IPR009057">
    <property type="entry name" value="Homeodomain-like_sf"/>
</dbReference>
<dbReference type="CDD" id="cd00086">
    <property type="entry name" value="homeodomain"/>
    <property type="match status" value="1"/>
</dbReference>
<keyword evidence="4 5" id="KW-0539">Nucleus</keyword>
<feature type="domain" description="Homeobox" evidence="7">
    <location>
        <begin position="306"/>
        <end position="369"/>
    </location>
</feature>
<sequence length="481" mass="52576">MSNTAQPRSESGKIYDGQVASAALALGALQYDNGIAQGYSGMDNMYPTSVTGVGPTSTHNLPHYPTYSQPHHSSSEDAQQKRDKDQIYGHPLFPLLALIFEKCELATCTPRDHGVTGGDVCSSESFNDDIRVFSQQTKAEKPFFSANHELDTLMVQAIQVLRFHLLELEKVHELCDNFCNRYISCLKGKMPIDLVIDERDSTPGQKPDLNLPDTPSFDQPLPPPTSTYCPPPSDLDTQSTRSGDTPGPPPTQMPPTSAQTAPIQASSAPNSTQSMDNSSEAGDCVENSVGSGDGSTENEDTETMNNKRQKKRGIFPKVATNIMRAWLFQHLSHPYPSEEQKKQLAQDTGLTILQVNNWFINARRRIVQPMIDQSNRQGPQGPYSPDAAAMGYMDNQQMAHMRGAGLQAMGDVYGTQHPANYGAMVRAPVHSQTMLIPGHPHHMMMTAPHHMGHGLQVAQSPPLPHHAMDASMGAMQDIHAG</sequence>
<dbReference type="PROSITE" id="PS50071">
    <property type="entry name" value="HOMEOBOX_2"/>
    <property type="match status" value="1"/>
</dbReference>
<dbReference type="Pfam" id="PF16493">
    <property type="entry name" value="Meis_PKNOX_N"/>
    <property type="match status" value="1"/>
</dbReference>
<dbReference type="FunFam" id="1.10.10.60:FF:000004">
    <property type="entry name" value="Meis2 homeobox isoform 2c"/>
    <property type="match status" value="1"/>
</dbReference>
<dbReference type="InterPro" id="IPR008422">
    <property type="entry name" value="KN_HD"/>
</dbReference>
<proteinExistence type="inferred from homology"/>
<dbReference type="EMBL" id="CAJFCJ010000004">
    <property type="protein sequence ID" value="CAD5113800.1"/>
    <property type="molecule type" value="Genomic_DNA"/>
</dbReference>
<dbReference type="InterPro" id="IPR032453">
    <property type="entry name" value="PKNOX/Meis_N"/>
</dbReference>
<name>A0A7I8VGW2_9ANNE</name>
<evidence type="ECO:0000259" key="7">
    <source>
        <dbReference type="PROSITE" id="PS50071"/>
    </source>
</evidence>
<evidence type="ECO:0000313" key="9">
    <source>
        <dbReference type="Proteomes" id="UP000549394"/>
    </source>
</evidence>
<organism evidence="8 9">
    <name type="scientific">Dimorphilus gyrociliatus</name>
    <dbReference type="NCBI Taxonomy" id="2664684"/>
    <lineage>
        <taxon>Eukaryota</taxon>
        <taxon>Metazoa</taxon>
        <taxon>Spiralia</taxon>
        <taxon>Lophotrochozoa</taxon>
        <taxon>Annelida</taxon>
        <taxon>Polychaeta</taxon>
        <taxon>Polychaeta incertae sedis</taxon>
        <taxon>Dinophilidae</taxon>
        <taxon>Dimorphilus</taxon>
    </lineage>
</organism>
<protein>
    <submittedName>
        <fullName evidence="8">DgyrCDS2965</fullName>
    </submittedName>
</protein>
<dbReference type="Proteomes" id="UP000549394">
    <property type="component" value="Unassembled WGS sequence"/>
</dbReference>
<evidence type="ECO:0000256" key="1">
    <source>
        <dbReference type="ARBA" id="ARBA00009661"/>
    </source>
</evidence>
<reference evidence="8 9" key="1">
    <citation type="submission" date="2020-08" db="EMBL/GenBank/DDBJ databases">
        <authorList>
            <person name="Hejnol A."/>
        </authorList>
    </citation>
    <scope>NUCLEOTIDE SEQUENCE [LARGE SCALE GENOMIC DNA]</scope>
</reference>
<dbReference type="Pfam" id="PF05920">
    <property type="entry name" value="Homeobox_KN"/>
    <property type="match status" value="1"/>
</dbReference>
<keyword evidence="2 5" id="KW-0238">DNA-binding</keyword>
<evidence type="ECO:0000256" key="5">
    <source>
        <dbReference type="PROSITE-ProRule" id="PRU00108"/>
    </source>
</evidence>
<dbReference type="GO" id="GO:0005634">
    <property type="term" value="C:nucleus"/>
    <property type="evidence" value="ECO:0007669"/>
    <property type="project" value="UniProtKB-SubCell"/>
</dbReference>
<dbReference type="AlphaFoldDB" id="A0A7I8VGW2"/>
<accession>A0A7I8VGW2</accession>
<dbReference type="InterPro" id="IPR001356">
    <property type="entry name" value="HD"/>
</dbReference>
<feature type="region of interest" description="Disordered" evidence="6">
    <location>
        <begin position="50"/>
        <end position="83"/>
    </location>
</feature>
<comment type="subcellular location">
    <subcellularLocation>
        <location evidence="5">Nucleus</location>
    </subcellularLocation>
</comment>
<keyword evidence="3 5" id="KW-0371">Homeobox</keyword>
<gene>
    <name evidence="8" type="ORF">DGYR_LOCUS2734</name>
</gene>
<feature type="compositionally biased region" description="Polar residues" evidence="6">
    <location>
        <begin position="50"/>
        <end position="72"/>
    </location>
</feature>
<dbReference type="GO" id="GO:0006355">
    <property type="term" value="P:regulation of DNA-templated transcription"/>
    <property type="evidence" value="ECO:0007669"/>
    <property type="project" value="InterPro"/>
</dbReference>
<feature type="compositionally biased region" description="Polar residues" evidence="6">
    <location>
        <begin position="263"/>
        <end position="280"/>
    </location>
</feature>
<dbReference type="SMART" id="SM00389">
    <property type="entry name" value="HOX"/>
    <property type="match status" value="1"/>
</dbReference>
<evidence type="ECO:0000256" key="4">
    <source>
        <dbReference type="ARBA" id="ARBA00023242"/>
    </source>
</evidence>
<dbReference type="GO" id="GO:0003677">
    <property type="term" value="F:DNA binding"/>
    <property type="evidence" value="ECO:0007669"/>
    <property type="project" value="UniProtKB-UniRule"/>
</dbReference>
<evidence type="ECO:0000313" key="8">
    <source>
        <dbReference type="EMBL" id="CAD5113800.1"/>
    </source>
</evidence>
<feature type="compositionally biased region" description="Basic and acidic residues" evidence="6">
    <location>
        <begin position="73"/>
        <end position="83"/>
    </location>
</feature>
<evidence type="ECO:0000256" key="3">
    <source>
        <dbReference type="ARBA" id="ARBA00023155"/>
    </source>
</evidence>